<name>A0AAV9AM03_ACOGR</name>
<dbReference type="InterPro" id="IPR050823">
    <property type="entry name" value="Plant_Ser_Thr_Prot_Kinase"/>
</dbReference>
<organism evidence="2 3">
    <name type="scientific">Acorus gramineus</name>
    <name type="common">Dwarf sweet flag</name>
    <dbReference type="NCBI Taxonomy" id="55184"/>
    <lineage>
        <taxon>Eukaryota</taxon>
        <taxon>Viridiplantae</taxon>
        <taxon>Streptophyta</taxon>
        <taxon>Embryophyta</taxon>
        <taxon>Tracheophyta</taxon>
        <taxon>Spermatophyta</taxon>
        <taxon>Magnoliopsida</taxon>
        <taxon>Liliopsida</taxon>
        <taxon>Acoraceae</taxon>
        <taxon>Acorus</taxon>
    </lineage>
</organism>
<dbReference type="EMBL" id="JAUJYN010000008">
    <property type="protein sequence ID" value="KAK1265000.1"/>
    <property type="molecule type" value="Genomic_DNA"/>
</dbReference>
<keyword evidence="3" id="KW-1185">Reference proteome</keyword>
<dbReference type="InterPro" id="IPR001245">
    <property type="entry name" value="Ser-Thr/Tyr_kinase_cat_dom"/>
</dbReference>
<dbReference type="InterPro" id="IPR011009">
    <property type="entry name" value="Kinase-like_dom_sf"/>
</dbReference>
<comment type="caution">
    <text evidence="2">The sequence shown here is derived from an EMBL/GenBank/DDBJ whole genome shotgun (WGS) entry which is preliminary data.</text>
</comment>
<dbReference type="PANTHER" id="PTHR45621">
    <property type="entry name" value="OS01G0588500 PROTEIN-RELATED"/>
    <property type="match status" value="1"/>
</dbReference>
<evidence type="ECO:0000313" key="3">
    <source>
        <dbReference type="Proteomes" id="UP001179952"/>
    </source>
</evidence>
<reference evidence="2" key="2">
    <citation type="submission" date="2023-06" db="EMBL/GenBank/DDBJ databases">
        <authorList>
            <person name="Ma L."/>
            <person name="Liu K.-W."/>
            <person name="Li Z."/>
            <person name="Hsiao Y.-Y."/>
            <person name="Qi Y."/>
            <person name="Fu T."/>
            <person name="Tang G."/>
            <person name="Zhang D."/>
            <person name="Sun W.-H."/>
            <person name="Liu D.-K."/>
            <person name="Li Y."/>
            <person name="Chen G.-Z."/>
            <person name="Liu X.-D."/>
            <person name="Liao X.-Y."/>
            <person name="Jiang Y.-T."/>
            <person name="Yu X."/>
            <person name="Hao Y."/>
            <person name="Huang J."/>
            <person name="Zhao X.-W."/>
            <person name="Ke S."/>
            <person name="Chen Y.-Y."/>
            <person name="Wu W.-L."/>
            <person name="Hsu J.-L."/>
            <person name="Lin Y.-F."/>
            <person name="Huang M.-D."/>
            <person name="Li C.-Y."/>
            <person name="Huang L."/>
            <person name="Wang Z.-W."/>
            <person name="Zhao X."/>
            <person name="Zhong W.-Y."/>
            <person name="Peng D.-H."/>
            <person name="Ahmad S."/>
            <person name="Lan S."/>
            <person name="Zhang J.-S."/>
            <person name="Tsai W.-C."/>
            <person name="Van De Peer Y."/>
            <person name="Liu Z.-J."/>
        </authorList>
    </citation>
    <scope>NUCLEOTIDE SEQUENCE</scope>
    <source>
        <strain evidence="2">SCP</strain>
        <tissue evidence="2">Leaves</tissue>
    </source>
</reference>
<proteinExistence type="predicted"/>
<dbReference type="GO" id="GO:0005524">
    <property type="term" value="F:ATP binding"/>
    <property type="evidence" value="ECO:0007669"/>
    <property type="project" value="InterPro"/>
</dbReference>
<accession>A0AAV9AM03</accession>
<evidence type="ECO:0000313" key="2">
    <source>
        <dbReference type="EMBL" id="KAK1265000.1"/>
    </source>
</evidence>
<evidence type="ECO:0000259" key="1">
    <source>
        <dbReference type="PROSITE" id="PS50011"/>
    </source>
</evidence>
<dbReference type="SUPFAM" id="SSF56112">
    <property type="entry name" value="Protein kinase-like (PK-like)"/>
    <property type="match status" value="1"/>
</dbReference>
<dbReference type="Proteomes" id="UP001179952">
    <property type="component" value="Unassembled WGS sequence"/>
</dbReference>
<dbReference type="InterPro" id="IPR000719">
    <property type="entry name" value="Prot_kinase_dom"/>
</dbReference>
<dbReference type="PROSITE" id="PS50011">
    <property type="entry name" value="PROTEIN_KINASE_DOM"/>
    <property type="match status" value="1"/>
</dbReference>
<dbReference type="Pfam" id="PF07714">
    <property type="entry name" value="PK_Tyr_Ser-Thr"/>
    <property type="match status" value="1"/>
</dbReference>
<protein>
    <recommendedName>
        <fullName evidence="1">Protein kinase domain-containing protein</fullName>
    </recommendedName>
</protein>
<dbReference type="Gene3D" id="3.30.200.20">
    <property type="entry name" value="Phosphorylase Kinase, domain 1"/>
    <property type="match status" value="1"/>
</dbReference>
<gene>
    <name evidence="2" type="ORF">QJS04_geneDACA011221</name>
</gene>
<dbReference type="AlphaFoldDB" id="A0AAV9AM03"/>
<feature type="domain" description="Protein kinase" evidence="1">
    <location>
        <begin position="58"/>
        <end position="154"/>
    </location>
</feature>
<sequence>MGNCLTFKSPSSIQGVRHNRVSATPLMLGITQSEEVILLSSNLKSFTFNELKTATQNFHPDNLIEEGRFGFVFKGWITVKNGTRMEVIVRSIKYRHLECMVEIKYLGKLHHPNIARLIGYYGEDANRLLVYEFMPNGSLARRLFGNSQPLSWNL</sequence>
<reference evidence="2" key="1">
    <citation type="journal article" date="2023" name="Nat. Commun.">
        <title>Diploid and tetraploid genomes of Acorus and the evolution of monocots.</title>
        <authorList>
            <person name="Ma L."/>
            <person name="Liu K.W."/>
            <person name="Li Z."/>
            <person name="Hsiao Y.Y."/>
            <person name="Qi Y."/>
            <person name="Fu T."/>
            <person name="Tang G.D."/>
            <person name="Zhang D."/>
            <person name="Sun W.H."/>
            <person name="Liu D.K."/>
            <person name="Li Y."/>
            <person name="Chen G.Z."/>
            <person name="Liu X.D."/>
            <person name="Liao X.Y."/>
            <person name="Jiang Y.T."/>
            <person name="Yu X."/>
            <person name="Hao Y."/>
            <person name="Huang J."/>
            <person name="Zhao X.W."/>
            <person name="Ke S."/>
            <person name="Chen Y.Y."/>
            <person name="Wu W.L."/>
            <person name="Hsu J.L."/>
            <person name="Lin Y.F."/>
            <person name="Huang M.D."/>
            <person name="Li C.Y."/>
            <person name="Huang L."/>
            <person name="Wang Z.W."/>
            <person name="Zhao X."/>
            <person name="Zhong W.Y."/>
            <person name="Peng D.H."/>
            <person name="Ahmad S."/>
            <person name="Lan S."/>
            <person name="Zhang J.S."/>
            <person name="Tsai W.C."/>
            <person name="Van de Peer Y."/>
            <person name="Liu Z.J."/>
        </authorList>
    </citation>
    <scope>NUCLEOTIDE SEQUENCE</scope>
    <source>
        <strain evidence="2">SCP</strain>
    </source>
</reference>
<dbReference type="GO" id="GO:0004672">
    <property type="term" value="F:protein kinase activity"/>
    <property type="evidence" value="ECO:0007669"/>
    <property type="project" value="InterPro"/>
</dbReference>